<feature type="binding site" evidence="6">
    <location>
        <position position="235"/>
    </location>
    <ligand>
        <name>a divalent metal cation</name>
        <dbReference type="ChEBI" id="CHEBI:60240"/>
        <label>2</label>
        <note>catalytic</note>
    </ligand>
</feature>
<dbReference type="NCBIfam" id="TIGR00500">
    <property type="entry name" value="met_pdase_I"/>
    <property type="match status" value="1"/>
</dbReference>
<evidence type="ECO:0000256" key="6">
    <source>
        <dbReference type="HAMAP-Rule" id="MF_01974"/>
    </source>
</evidence>
<dbReference type="Pfam" id="PF00557">
    <property type="entry name" value="Peptidase_M24"/>
    <property type="match status" value="1"/>
</dbReference>
<dbReference type="OrthoDB" id="9802055at2"/>
<keyword evidence="10" id="KW-1185">Reference proteome</keyword>
<dbReference type="PANTHER" id="PTHR43330">
    <property type="entry name" value="METHIONINE AMINOPEPTIDASE"/>
    <property type="match status" value="1"/>
</dbReference>
<reference evidence="10" key="1">
    <citation type="submission" date="2018-02" db="EMBL/GenBank/DDBJ databases">
        <authorList>
            <person name="Holder M.E."/>
            <person name="Ajami N.J."/>
            <person name="Petrosino J.F."/>
        </authorList>
    </citation>
    <scope>NUCLEOTIDE SEQUENCE [LARGE SCALE GENOMIC DNA]</scope>
    <source>
        <strain evidence="10">CCUG 47711</strain>
    </source>
</reference>
<dbReference type="InterPro" id="IPR002467">
    <property type="entry name" value="Pept_M24A_MAP1"/>
</dbReference>
<dbReference type="EMBL" id="CP027226">
    <property type="protein sequence ID" value="AVM41966.1"/>
    <property type="molecule type" value="Genomic_DNA"/>
</dbReference>
<dbReference type="GO" id="GO:0006508">
    <property type="term" value="P:proteolysis"/>
    <property type="evidence" value="ECO:0007669"/>
    <property type="project" value="UniProtKB-KW"/>
</dbReference>
<dbReference type="HAMAP" id="MF_01974">
    <property type="entry name" value="MetAP_1"/>
    <property type="match status" value="1"/>
</dbReference>
<feature type="binding site" evidence="6">
    <location>
        <position position="171"/>
    </location>
    <ligand>
        <name>a divalent metal cation</name>
        <dbReference type="ChEBI" id="CHEBI:60240"/>
        <label>2</label>
        <note>catalytic</note>
    </ligand>
</feature>
<evidence type="ECO:0000256" key="5">
    <source>
        <dbReference type="ARBA" id="ARBA00022801"/>
    </source>
</evidence>
<comment type="function">
    <text evidence="1 6">Removes the N-terminal methionine from nascent proteins. The N-terminal methionine is often cleaved when the second residue in the primary sequence is small and uncharged (Met-Ala-, Cys, Gly, Pro, Ser, Thr, or Val). Requires deformylation of the N(alpha)-formylated initiator methionine before it can be hydrolyzed.</text>
</comment>
<evidence type="ECO:0000256" key="1">
    <source>
        <dbReference type="ARBA" id="ARBA00002521"/>
    </source>
</evidence>
<evidence type="ECO:0000256" key="3">
    <source>
        <dbReference type="ARBA" id="ARBA00022670"/>
    </source>
</evidence>
<name>A0A2S0KLR7_9FIRM</name>
<dbReference type="CDD" id="cd01086">
    <property type="entry name" value="MetAP1"/>
    <property type="match status" value="1"/>
</dbReference>
<accession>A0A2S0KLR7</accession>
<dbReference type="Gene3D" id="3.90.230.10">
    <property type="entry name" value="Creatinase/methionine aminopeptidase superfamily"/>
    <property type="match status" value="1"/>
</dbReference>
<dbReference type="Proteomes" id="UP000237947">
    <property type="component" value="Chromosome"/>
</dbReference>
<dbReference type="PRINTS" id="PR00599">
    <property type="entry name" value="MAPEPTIDASE"/>
</dbReference>
<organism evidence="9 10">
    <name type="scientific">Fastidiosipila sanguinis</name>
    <dbReference type="NCBI Taxonomy" id="236753"/>
    <lineage>
        <taxon>Bacteria</taxon>
        <taxon>Bacillati</taxon>
        <taxon>Bacillota</taxon>
        <taxon>Clostridia</taxon>
        <taxon>Eubacteriales</taxon>
        <taxon>Oscillospiraceae</taxon>
        <taxon>Fastidiosipila</taxon>
    </lineage>
</organism>
<evidence type="ECO:0000259" key="8">
    <source>
        <dbReference type="Pfam" id="PF00557"/>
    </source>
</evidence>
<dbReference type="KEGG" id="fsa:C5Q98_01355"/>
<feature type="binding site" evidence="6">
    <location>
        <position position="204"/>
    </location>
    <ligand>
        <name>a divalent metal cation</name>
        <dbReference type="ChEBI" id="CHEBI:60240"/>
        <label>2</label>
        <note>catalytic</note>
    </ligand>
</feature>
<keyword evidence="5 6" id="KW-0378">Hydrolase</keyword>
<evidence type="ECO:0000256" key="7">
    <source>
        <dbReference type="RuleBase" id="RU003653"/>
    </source>
</evidence>
<gene>
    <name evidence="6 9" type="primary">map</name>
    <name evidence="9" type="ORF">C5Q98_01355</name>
</gene>
<feature type="binding site" evidence="6">
    <location>
        <position position="97"/>
    </location>
    <ligand>
        <name>a divalent metal cation</name>
        <dbReference type="ChEBI" id="CHEBI:60240"/>
        <label>1</label>
    </ligand>
</feature>
<keyword evidence="2 6" id="KW-0031">Aminopeptidase</keyword>
<dbReference type="AlphaFoldDB" id="A0A2S0KLR7"/>
<evidence type="ECO:0000256" key="2">
    <source>
        <dbReference type="ARBA" id="ARBA00022438"/>
    </source>
</evidence>
<feature type="domain" description="Peptidase M24" evidence="8">
    <location>
        <begin position="12"/>
        <end position="241"/>
    </location>
</feature>
<dbReference type="GO" id="GO:0046872">
    <property type="term" value="F:metal ion binding"/>
    <property type="evidence" value="ECO:0007669"/>
    <property type="project" value="UniProtKB-UniRule"/>
</dbReference>
<dbReference type="GO" id="GO:0070006">
    <property type="term" value="F:metalloaminopeptidase activity"/>
    <property type="evidence" value="ECO:0007669"/>
    <property type="project" value="UniProtKB-UniRule"/>
</dbReference>
<evidence type="ECO:0000313" key="10">
    <source>
        <dbReference type="Proteomes" id="UP000237947"/>
    </source>
</evidence>
<dbReference type="EC" id="3.4.11.18" evidence="6 7"/>
<dbReference type="PANTHER" id="PTHR43330:SF27">
    <property type="entry name" value="METHIONINE AMINOPEPTIDASE"/>
    <property type="match status" value="1"/>
</dbReference>
<comment type="catalytic activity">
    <reaction evidence="6 7">
        <text>Release of N-terminal amino acids, preferentially methionine, from peptides and arylamides.</text>
        <dbReference type="EC" id="3.4.11.18"/>
    </reaction>
</comment>
<comment type="cofactor">
    <cofactor evidence="6">
        <name>Co(2+)</name>
        <dbReference type="ChEBI" id="CHEBI:48828"/>
    </cofactor>
    <cofactor evidence="6">
        <name>Zn(2+)</name>
        <dbReference type="ChEBI" id="CHEBI:29105"/>
    </cofactor>
    <cofactor evidence="6">
        <name>Mn(2+)</name>
        <dbReference type="ChEBI" id="CHEBI:29035"/>
    </cofactor>
    <cofactor evidence="6">
        <name>Fe(2+)</name>
        <dbReference type="ChEBI" id="CHEBI:29033"/>
    </cofactor>
    <text evidence="6">Binds 2 divalent metal cations per subunit. Has a high-affinity and a low affinity metal-binding site. The true nature of the physiological cofactor is under debate. The enzyme is active with cobalt, zinc, manganese or divalent iron ions. Most likely, methionine aminopeptidases function as mononuclear Fe(2+)-metalloproteases under physiological conditions, and the catalytically relevant metal-binding site has been assigned to the histidine-containing high-affinity site.</text>
</comment>
<feature type="binding site" evidence="6">
    <location>
        <position position="108"/>
    </location>
    <ligand>
        <name>a divalent metal cation</name>
        <dbReference type="ChEBI" id="CHEBI:60240"/>
        <label>2</label>
        <note>catalytic</note>
    </ligand>
</feature>
<comment type="subunit">
    <text evidence="6">Monomer.</text>
</comment>
<dbReference type="PROSITE" id="PS00680">
    <property type="entry name" value="MAP_1"/>
    <property type="match status" value="1"/>
</dbReference>
<dbReference type="GO" id="GO:0005829">
    <property type="term" value="C:cytosol"/>
    <property type="evidence" value="ECO:0007669"/>
    <property type="project" value="TreeGrafter"/>
</dbReference>
<dbReference type="InterPro" id="IPR000994">
    <property type="entry name" value="Pept_M24"/>
</dbReference>
<protein>
    <recommendedName>
        <fullName evidence="6 7">Methionine aminopeptidase</fullName>
        <shortName evidence="6">MAP</shortName>
        <shortName evidence="6">MetAP</shortName>
        <ecNumber evidence="6 7">3.4.11.18</ecNumber>
    </recommendedName>
    <alternativeName>
        <fullName evidence="6">Peptidase M</fullName>
    </alternativeName>
</protein>
<sequence length="253" mass="27685">MISIKSKSEIIKMRDAAKLLVDVMYAMHDAIKPGISTFELDKIGHDVIKKAGGDAPCLGYAQPPYPAATCISIDEEVVHGIPRKDKILQPGQIVSIDLVVGYNGWMADAARSFGVGELDPEKQDLVDTVKACFYAGYEKAILGNRIGDIGAAVQKVAEDKGYSVIREFVGHGIGTEMHEDPQVPNYKTVRRGPRLQEGMTICIEPMIAMGKADVYLEEDGWTAVMRDKKPSAHYENTIALTADGPEILTEMKF</sequence>
<feature type="binding site" evidence="6">
    <location>
        <position position="235"/>
    </location>
    <ligand>
        <name>a divalent metal cation</name>
        <dbReference type="ChEBI" id="CHEBI:60240"/>
        <label>1</label>
    </ligand>
</feature>
<feature type="binding site" evidence="6">
    <location>
        <position position="178"/>
    </location>
    <ligand>
        <name>substrate</name>
    </ligand>
</feature>
<feature type="binding site" evidence="6">
    <location>
        <position position="108"/>
    </location>
    <ligand>
        <name>a divalent metal cation</name>
        <dbReference type="ChEBI" id="CHEBI:60240"/>
        <label>1</label>
    </ligand>
</feature>
<dbReference type="InterPro" id="IPR001714">
    <property type="entry name" value="Pept_M24_MAP"/>
</dbReference>
<evidence type="ECO:0000256" key="4">
    <source>
        <dbReference type="ARBA" id="ARBA00022723"/>
    </source>
</evidence>
<evidence type="ECO:0000313" key="9">
    <source>
        <dbReference type="EMBL" id="AVM41966.1"/>
    </source>
</evidence>
<dbReference type="SUPFAM" id="SSF55920">
    <property type="entry name" value="Creatinase/aminopeptidase"/>
    <property type="match status" value="1"/>
</dbReference>
<feature type="binding site" evidence="6">
    <location>
        <position position="79"/>
    </location>
    <ligand>
        <name>substrate</name>
    </ligand>
</feature>
<comment type="similarity">
    <text evidence="6">Belongs to the peptidase M24A family. Methionine aminopeptidase type 1 subfamily.</text>
</comment>
<dbReference type="RefSeq" id="WP_106011952.1">
    <property type="nucleotide sequence ID" value="NZ_CP027226.1"/>
</dbReference>
<keyword evidence="4 6" id="KW-0479">Metal-binding</keyword>
<dbReference type="GO" id="GO:0004239">
    <property type="term" value="F:initiator methionyl aminopeptidase activity"/>
    <property type="evidence" value="ECO:0007669"/>
    <property type="project" value="UniProtKB-UniRule"/>
</dbReference>
<dbReference type="InterPro" id="IPR036005">
    <property type="entry name" value="Creatinase/aminopeptidase-like"/>
</dbReference>
<keyword evidence="3 6" id="KW-0645">Protease</keyword>
<proteinExistence type="inferred from homology"/>